<comment type="caution">
    <text evidence="1">The sequence shown here is derived from an EMBL/GenBank/DDBJ whole genome shotgun (WGS) entry which is preliminary data.</text>
</comment>
<sequence>MDAKEKKAKCVEDNYEAIVSLLDGLDPLVLDIIKNALARCYAEGRIEGVMEGWDKGYDLGYHDKRYTEH</sequence>
<dbReference type="Proteomes" id="UP000679779">
    <property type="component" value="Unassembled WGS sequence"/>
</dbReference>
<accession>A0A920CDS1</accession>
<evidence type="ECO:0000313" key="1">
    <source>
        <dbReference type="EMBL" id="GIO33144.1"/>
    </source>
</evidence>
<gene>
    <name evidence="1" type="ORF">J2TS6_42850</name>
</gene>
<dbReference type="EMBL" id="BORQ01000005">
    <property type="protein sequence ID" value="GIO33144.1"/>
    <property type="molecule type" value="Genomic_DNA"/>
</dbReference>
<protein>
    <submittedName>
        <fullName evidence="1">Uncharacterized protein</fullName>
    </submittedName>
</protein>
<keyword evidence="2" id="KW-1185">Reference proteome</keyword>
<dbReference type="RefSeq" id="WP_212958328.1">
    <property type="nucleotide sequence ID" value="NZ_BORQ01000005.1"/>
</dbReference>
<proteinExistence type="predicted"/>
<reference evidence="1" key="1">
    <citation type="submission" date="2021-03" db="EMBL/GenBank/DDBJ databases">
        <title>Antimicrobial resistance genes in bacteria isolated from Japanese honey, and their potential for conferring macrolide and lincosamide resistance in the American foulbrood pathogen Paenibacillus larvae.</title>
        <authorList>
            <person name="Okamoto M."/>
            <person name="Kumagai M."/>
            <person name="Kanamori H."/>
            <person name="Takamatsu D."/>
        </authorList>
    </citation>
    <scope>NUCLEOTIDE SEQUENCE</scope>
    <source>
        <strain evidence="1">J2TS6</strain>
    </source>
</reference>
<dbReference type="AlphaFoldDB" id="A0A920CDS1"/>
<evidence type="ECO:0000313" key="2">
    <source>
        <dbReference type="Proteomes" id="UP000679779"/>
    </source>
</evidence>
<name>A0A920CDS1_9BACL</name>
<organism evidence="1 2">
    <name type="scientific">Paenibacillus albilobatus</name>
    <dbReference type="NCBI Taxonomy" id="2716884"/>
    <lineage>
        <taxon>Bacteria</taxon>
        <taxon>Bacillati</taxon>
        <taxon>Bacillota</taxon>
        <taxon>Bacilli</taxon>
        <taxon>Bacillales</taxon>
        <taxon>Paenibacillaceae</taxon>
        <taxon>Paenibacillus</taxon>
    </lineage>
</organism>